<feature type="compositionally biased region" description="Basic and acidic residues" evidence="1">
    <location>
        <begin position="1"/>
        <end position="10"/>
    </location>
</feature>
<dbReference type="AlphaFoldDB" id="A0A9W7DI27"/>
<name>A0A9W7DI27_AMBMO</name>
<feature type="compositionally biased region" description="Polar residues" evidence="1">
    <location>
        <begin position="132"/>
        <end position="154"/>
    </location>
</feature>
<evidence type="ECO:0000313" key="3">
    <source>
        <dbReference type="Proteomes" id="UP001165063"/>
    </source>
</evidence>
<proteinExistence type="predicted"/>
<feature type="compositionally biased region" description="Polar residues" evidence="1">
    <location>
        <begin position="11"/>
        <end position="23"/>
    </location>
</feature>
<feature type="region of interest" description="Disordered" evidence="1">
    <location>
        <begin position="54"/>
        <end position="225"/>
    </location>
</feature>
<reference evidence="2" key="1">
    <citation type="submission" date="2023-04" db="EMBL/GenBank/DDBJ databases">
        <title>Ambrosiozyma monospora NBRC 1965.</title>
        <authorList>
            <person name="Ichikawa N."/>
            <person name="Sato H."/>
            <person name="Tonouchi N."/>
        </authorList>
    </citation>
    <scope>NUCLEOTIDE SEQUENCE</scope>
    <source>
        <strain evidence="2">NBRC 1965</strain>
    </source>
</reference>
<evidence type="ECO:0000313" key="2">
    <source>
        <dbReference type="EMBL" id="GMG39952.1"/>
    </source>
</evidence>
<protein>
    <submittedName>
        <fullName evidence="2">Unnamed protein product</fullName>
    </submittedName>
</protein>
<sequence length="225" mass="24021">MQSHNERDKTTNGNSNPINNTGPLQDHPESPSTASQRKDAAVSALPALKLAARSIGTPVLLSPRGTPNSSPGLTGEFDFNKPASSPLDFQIPEMDEGPLSLRNTNSHNSNSNSTLNRTNSNNDNSQSQHSTGSSTPKVEIQSFTDRATKLTTSPKPILGKKDGIEPHTRKASFSLTTPKPPPTSAVAQRIPSSSGNLQRIKSTGSNSGNPPIHPSFPTWFSNPFY</sequence>
<dbReference type="EMBL" id="BSXU01003347">
    <property type="protein sequence ID" value="GMG39952.1"/>
    <property type="molecule type" value="Genomic_DNA"/>
</dbReference>
<feature type="compositionally biased region" description="Basic and acidic residues" evidence="1">
    <location>
        <begin position="159"/>
        <end position="168"/>
    </location>
</feature>
<accession>A0A9W7DI27</accession>
<keyword evidence="3" id="KW-1185">Reference proteome</keyword>
<dbReference type="Proteomes" id="UP001165063">
    <property type="component" value="Unassembled WGS sequence"/>
</dbReference>
<feature type="compositionally biased region" description="Low complexity" evidence="1">
    <location>
        <begin position="100"/>
        <end position="131"/>
    </location>
</feature>
<feature type="region of interest" description="Disordered" evidence="1">
    <location>
        <begin position="1"/>
        <end position="42"/>
    </location>
</feature>
<gene>
    <name evidence="2" type="ORF">Amon01_000576800</name>
</gene>
<comment type="caution">
    <text evidence="2">The sequence shown here is derived from an EMBL/GenBank/DDBJ whole genome shotgun (WGS) entry which is preliminary data.</text>
</comment>
<organism evidence="2 3">
    <name type="scientific">Ambrosiozyma monospora</name>
    <name type="common">Yeast</name>
    <name type="synonym">Endomycopsis monosporus</name>
    <dbReference type="NCBI Taxonomy" id="43982"/>
    <lineage>
        <taxon>Eukaryota</taxon>
        <taxon>Fungi</taxon>
        <taxon>Dikarya</taxon>
        <taxon>Ascomycota</taxon>
        <taxon>Saccharomycotina</taxon>
        <taxon>Pichiomycetes</taxon>
        <taxon>Pichiales</taxon>
        <taxon>Pichiaceae</taxon>
        <taxon>Ambrosiozyma</taxon>
    </lineage>
</organism>
<evidence type="ECO:0000256" key="1">
    <source>
        <dbReference type="SAM" id="MobiDB-lite"/>
    </source>
</evidence>
<feature type="compositionally biased region" description="Polar residues" evidence="1">
    <location>
        <begin position="190"/>
        <end position="209"/>
    </location>
</feature>